<dbReference type="EMBL" id="LR877147">
    <property type="protein sequence ID" value="CAD2214349.1"/>
    <property type="molecule type" value="Genomic_DNA"/>
</dbReference>
<evidence type="ECO:0000259" key="9">
    <source>
        <dbReference type="PROSITE" id="PS51194"/>
    </source>
</evidence>
<evidence type="ECO:0000256" key="7">
    <source>
        <dbReference type="SAM" id="Coils"/>
    </source>
</evidence>
<dbReference type="PROSITE" id="PS00039">
    <property type="entry name" value="DEAD_ATP_HELICASE"/>
    <property type="match status" value="1"/>
</dbReference>
<dbReference type="GO" id="GO:0003724">
    <property type="term" value="F:RNA helicase activity"/>
    <property type="evidence" value="ECO:0007669"/>
    <property type="project" value="UniProtKB-EC"/>
</dbReference>
<keyword evidence="4 6" id="KW-0347">Helicase</keyword>
<accession>A0A7G2C427</accession>
<dbReference type="GO" id="GO:0016787">
    <property type="term" value="F:hydrolase activity"/>
    <property type="evidence" value="ECO:0007669"/>
    <property type="project" value="UniProtKB-KW"/>
</dbReference>
<evidence type="ECO:0000256" key="4">
    <source>
        <dbReference type="ARBA" id="ARBA00022806"/>
    </source>
</evidence>
<keyword evidence="7" id="KW-0175">Coiled coil</keyword>
<keyword evidence="11" id="KW-1185">Reference proteome</keyword>
<evidence type="ECO:0000256" key="6">
    <source>
        <dbReference type="RuleBase" id="RU000492"/>
    </source>
</evidence>
<dbReference type="AlphaFoldDB" id="A0A7G2C427"/>
<dbReference type="SUPFAM" id="SSF52540">
    <property type="entry name" value="P-loop containing nucleoside triphosphate hydrolases"/>
    <property type="match status" value="1"/>
</dbReference>
<dbReference type="InterPro" id="IPR001650">
    <property type="entry name" value="Helicase_C-like"/>
</dbReference>
<keyword evidence="2 6" id="KW-0547">Nucleotide-binding</keyword>
<dbReference type="Pfam" id="PF00271">
    <property type="entry name" value="Helicase_C"/>
    <property type="match status" value="1"/>
</dbReference>
<proteinExistence type="inferred from homology"/>
<feature type="domain" description="Helicase C-terminal" evidence="9">
    <location>
        <begin position="217"/>
        <end position="376"/>
    </location>
</feature>
<evidence type="ECO:0000256" key="5">
    <source>
        <dbReference type="ARBA" id="ARBA00022840"/>
    </source>
</evidence>
<organism evidence="10 11">
    <name type="scientific">Angomonas deanei</name>
    <dbReference type="NCBI Taxonomy" id="59799"/>
    <lineage>
        <taxon>Eukaryota</taxon>
        <taxon>Discoba</taxon>
        <taxon>Euglenozoa</taxon>
        <taxon>Kinetoplastea</taxon>
        <taxon>Metakinetoplastina</taxon>
        <taxon>Trypanosomatida</taxon>
        <taxon>Trypanosomatidae</taxon>
        <taxon>Strigomonadinae</taxon>
        <taxon>Angomonas</taxon>
    </lineage>
</organism>
<dbReference type="PANTHER" id="PTHR47958">
    <property type="entry name" value="ATP-DEPENDENT RNA HELICASE DBP3"/>
    <property type="match status" value="1"/>
</dbReference>
<evidence type="ECO:0000313" key="10">
    <source>
        <dbReference type="EMBL" id="CAD2214349.1"/>
    </source>
</evidence>
<dbReference type="Gene3D" id="3.40.50.300">
    <property type="entry name" value="P-loop containing nucleotide triphosphate hydrolases"/>
    <property type="match status" value="2"/>
</dbReference>
<dbReference type="Pfam" id="PF00270">
    <property type="entry name" value="DEAD"/>
    <property type="match status" value="1"/>
</dbReference>
<evidence type="ECO:0000259" key="8">
    <source>
        <dbReference type="PROSITE" id="PS51192"/>
    </source>
</evidence>
<dbReference type="OrthoDB" id="196131at2759"/>
<dbReference type="GO" id="GO:0003676">
    <property type="term" value="F:nucleic acid binding"/>
    <property type="evidence" value="ECO:0007669"/>
    <property type="project" value="InterPro"/>
</dbReference>
<evidence type="ECO:0000256" key="1">
    <source>
        <dbReference type="ARBA" id="ARBA00012552"/>
    </source>
</evidence>
<feature type="coiled-coil region" evidence="7">
    <location>
        <begin position="208"/>
        <end position="235"/>
    </location>
</feature>
<dbReference type="PROSITE" id="PS51194">
    <property type="entry name" value="HELICASE_CTER"/>
    <property type="match status" value="1"/>
</dbReference>
<dbReference type="GO" id="GO:0005524">
    <property type="term" value="F:ATP binding"/>
    <property type="evidence" value="ECO:0007669"/>
    <property type="project" value="UniProtKB-KW"/>
</dbReference>
<comment type="similarity">
    <text evidence="6">Belongs to the DEAD box helicase family.</text>
</comment>
<dbReference type="InterPro" id="IPR000629">
    <property type="entry name" value="RNA-helicase_DEAD-box_CS"/>
</dbReference>
<gene>
    <name evidence="10" type="ORF">ADEAN_000179400</name>
</gene>
<dbReference type="InterPro" id="IPR014001">
    <property type="entry name" value="Helicase_ATP-bd"/>
</dbReference>
<keyword evidence="3 6" id="KW-0378">Hydrolase</keyword>
<feature type="domain" description="Helicase ATP-binding" evidence="8">
    <location>
        <begin position="1"/>
        <end position="187"/>
    </location>
</feature>
<sequence length="376" mass="42559">MVPSIIFVWNILKDNNAGGGRRDALPGPYVLVLAPTRELAQQIESETRKILPTVAEANAGGNRQQHQQLIQCSCIFGGAPKGQQINELRAGVHILIATPGRLIDFLHIQKVNLSNTLFFILDEADRMLDMGFEPQVKEIHSHLIQGGEGEAKSYDNKKNLLSLMFSATWPKEIQNMAKYFLKRDFLRVNIGSTELLANKDVKQSFIHVQQENYKLDELKRILLEKKQEINKHNLADGRILIFVKTKKTADFLEFQLKKLSYDCMAIHGDKEQRQREYIMDCFKRGTVDEKKGSSSTAGSNVQKKNHMILVATDVAARGLDIKKLKLVINYDFPMQIDDYVHRIGRTGRAGEKGESITFITKKRIASLPILTTLPTC</sequence>
<evidence type="ECO:0000256" key="3">
    <source>
        <dbReference type="ARBA" id="ARBA00022801"/>
    </source>
</evidence>
<evidence type="ECO:0000313" key="11">
    <source>
        <dbReference type="Proteomes" id="UP000515908"/>
    </source>
</evidence>
<dbReference type="InterPro" id="IPR027417">
    <property type="entry name" value="P-loop_NTPase"/>
</dbReference>
<dbReference type="CDD" id="cd18787">
    <property type="entry name" value="SF2_C_DEAD"/>
    <property type="match status" value="1"/>
</dbReference>
<dbReference type="Proteomes" id="UP000515908">
    <property type="component" value="Chromosome 03"/>
</dbReference>
<dbReference type="SMART" id="SM00487">
    <property type="entry name" value="DEXDc"/>
    <property type="match status" value="1"/>
</dbReference>
<protein>
    <recommendedName>
        <fullName evidence="1">RNA helicase</fullName>
        <ecNumber evidence="1">3.6.4.13</ecNumber>
    </recommendedName>
</protein>
<dbReference type="VEuPathDB" id="TriTrypDB:ADEAN_000179400"/>
<dbReference type="SMART" id="SM00490">
    <property type="entry name" value="HELICc"/>
    <property type="match status" value="1"/>
</dbReference>
<dbReference type="EC" id="3.6.4.13" evidence="1"/>
<name>A0A7G2C427_9TRYP</name>
<dbReference type="PROSITE" id="PS51192">
    <property type="entry name" value="HELICASE_ATP_BIND_1"/>
    <property type="match status" value="1"/>
</dbReference>
<keyword evidence="5 6" id="KW-0067">ATP-binding</keyword>
<evidence type="ECO:0000256" key="2">
    <source>
        <dbReference type="ARBA" id="ARBA00022741"/>
    </source>
</evidence>
<dbReference type="InterPro" id="IPR011545">
    <property type="entry name" value="DEAD/DEAH_box_helicase_dom"/>
</dbReference>
<reference evidence="10 11" key="1">
    <citation type="submission" date="2020-08" db="EMBL/GenBank/DDBJ databases">
        <authorList>
            <person name="Newling K."/>
            <person name="Davey J."/>
            <person name="Forrester S."/>
        </authorList>
    </citation>
    <scope>NUCLEOTIDE SEQUENCE [LARGE SCALE GENOMIC DNA]</scope>
    <source>
        <strain evidence="11">Crithidia deanei Carvalho (ATCC PRA-265)</strain>
    </source>
</reference>